<dbReference type="EMBL" id="CAJZBQ010000058">
    <property type="protein sequence ID" value="CAG9334657.1"/>
    <property type="molecule type" value="Genomic_DNA"/>
</dbReference>
<keyword evidence="1" id="KW-0812">Transmembrane</keyword>
<name>A0AAU9K4C6_9CILI</name>
<comment type="caution">
    <text evidence="2">The sequence shown here is derived from an EMBL/GenBank/DDBJ whole genome shotgun (WGS) entry which is preliminary data.</text>
</comment>
<keyword evidence="1" id="KW-0472">Membrane</keyword>
<keyword evidence="1" id="KW-1133">Transmembrane helix</keyword>
<organism evidence="2 3">
    <name type="scientific">Blepharisma stoltei</name>
    <dbReference type="NCBI Taxonomy" id="1481888"/>
    <lineage>
        <taxon>Eukaryota</taxon>
        <taxon>Sar</taxon>
        <taxon>Alveolata</taxon>
        <taxon>Ciliophora</taxon>
        <taxon>Postciliodesmatophora</taxon>
        <taxon>Heterotrichea</taxon>
        <taxon>Heterotrichida</taxon>
        <taxon>Blepharismidae</taxon>
        <taxon>Blepharisma</taxon>
    </lineage>
</organism>
<dbReference type="Proteomes" id="UP001162131">
    <property type="component" value="Unassembled WGS sequence"/>
</dbReference>
<reference evidence="2" key="1">
    <citation type="submission" date="2021-09" db="EMBL/GenBank/DDBJ databases">
        <authorList>
            <consortium name="AG Swart"/>
            <person name="Singh M."/>
            <person name="Singh A."/>
            <person name="Seah K."/>
            <person name="Emmerich C."/>
        </authorList>
    </citation>
    <scope>NUCLEOTIDE SEQUENCE</scope>
    <source>
        <strain evidence="2">ATCC30299</strain>
    </source>
</reference>
<proteinExistence type="predicted"/>
<protein>
    <submittedName>
        <fullName evidence="2">Uncharacterized protein</fullName>
    </submittedName>
</protein>
<evidence type="ECO:0000313" key="2">
    <source>
        <dbReference type="EMBL" id="CAG9334657.1"/>
    </source>
</evidence>
<sequence>MKFDGVCLACASITCVQASKSAYILSLSYLQYLNSSSHHNKLFYHFLVFGWSKGIIFLFASPCKDFPSSAA</sequence>
<feature type="transmembrane region" description="Helical" evidence="1">
    <location>
        <begin position="42"/>
        <end position="60"/>
    </location>
</feature>
<gene>
    <name evidence="2" type="ORF">BSTOLATCC_MIC61264</name>
</gene>
<dbReference type="AlphaFoldDB" id="A0AAU9K4C6"/>
<evidence type="ECO:0000256" key="1">
    <source>
        <dbReference type="SAM" id="Phobius"/>
    </source>
</evidence>
<keyword evidence="3" id="KW-1185">Reference proteome</keyword>
<evidence type="ECO:0000313" key="3">
    <source>
        <dbReference type="Proteomes" id="UP001162131"/>
    </source>
</evidence>
<accession>A0AAU9K4C6</accession>